<feature type="non-terminal residue" evidence="1">
    <location>
        <position position="76"/>
    </location>
</feature>
<keyword evidence="2" id="KW-1185">Reference proteome</keyword>
<protein>
    <submittedName>
        <fullName evidence="1">Uncharacterized protein</fullName>
    </submittedName>
</protein>
<sequence>MDVIIRPITNRPINVPIIKIPVTWYYPHTAVQCFCPSGKMDKSTELPEGIFLWRKKGKHSNGTHWKPKRKRSAFIW</sequence>
<evidence type="ECO:0000313" key="2">
    <source>
        <dbReference type="Proteomes" id="UP001597282"/>
    </source>
</evidence>
<organism evidence="1 2">
    <name type="scientific">Kroppenstedtia sanguinis</name>
    <dbReference type="NCBI Taxonomy" id="1380684"/>
    <lineage>
        <taxon>Bacteria</taxon>
        <taxon>Bacillati</taxon>
        <taxon>Bacillota</taxon>
        <taxon>Bacilli</taxon>
        <taxon>Bacillales</taxon>
        <taxon>Thermoactinomycetaceae</taxon>
        <taxon>Kroppenstedtia</taxon>
    </lineage>
</organism>
<proteinExistence type="predicted"/>
<name>A0ABW4C7S6_9BACL</name>
<gene>
    <name evidence="1" type="ORF">ACFQ4Y_07615</name>
</gene>
<accession>A0ABW4C7S6</accession>
<reference evidence="2" key="1">
    <citation type="journal article" date="2019" name="Int. J. Syst. Evol. Microbiol.">
        <title>The Global Catalogue of Microorganisms (GCM) 10K type strain sequencing project: providing services to taxonomists for standard genome sequencing and annotation.</title>
        <authorList>
            <consortium name="The Broad Institute Genomics Platform"/>
            <consortium name="The Broad Institute Genome Sequencing Center for Infectious Disease"/>
            <person name="Wu L."/>
            <person name="Ma J."/>
        </authorList>
    </citation>
    <scope>NUCLEOTIDE SEQUENCE [LARGE SCALE GENOMIC DNA]</scope>
    <source>
        <strain evidence="2">S1</strain>
    </source>
</reference>
<evidence type="ECO:0000313" key="1">
    <source>
        <dbReference type="EMBL" id="MFD1426802.1"/>
    </source>
</evidence>
<dbReference type="EMBL" id="JBHTNU010000006">
    <property type="protein sequence ID" value="MFD1426802.1"/>
    <property type="molecule type" value="Genomic_DNA"/>
</dbReference>
<dbReference type="Proteomes" id="UP001597282">
    <property type="component" value="Unassembled WGS sequence"/>
</dbReference>
<comment type="caution">
    <text evidence="1">The sequence shown here is derived from an EMBL/GenBank/DDBJ whole genome shotgun (WGS) entry which is preliminary data.</text>
</comment>